<reference evidence="3 4" key="2">
    <citation type="submission" date="2019-06" db="EMBL/GenBank/DDBJ databases">
        <title>A hidden player of endosymbiotic evolution: DNA virus triggered massive gene transfer.</title>
        <authorList>
            <person name="Matsuo M."/>
            <person name="Katahata A."/>
            <person name="Tachikawa M."/>
            <person name="Minakuchi Y."/>
            <person name="Noguchi H."/>
            <person name="Toyoda A."/>
            <person name="Fujiyama A."/>
            <person name="Suzuki Y."/>
            <person name="Satoh S."/>
            <person name="Nakayama T."/>
            <person name="Kamikawa R."/>
            <person name="Nomura M."/>
            <person name="Inagaki Y."/>
            <person name="Ishida K."/>
            <person name="Obokata J."/>
        </authorList>
    </citation>
    <scope>NUCLEOTIDE SEQUENCE [LARGE SCALE GENOMIC DNA]</scope>
    <source>
        <strain evidence="3 4">MYN1</strain>
    </source>
</reference>
<dbReference type="EMBL" id="LC490351">
    <property type="protein sequence ID" value="BBL85838.1"/>
    <property type="molecule type" value="Genomic_DNA"/>
</dbReference>
<dbReference type="EMBL" id="KY124271">
    <property type="protein sequence ID" value="AQX44631.1"/>
    <property type="molecule type" value="Genomic_DNA"/>
</dbReference>
<name>A0A1L5YAY5_9EUKA</name>
<dbReference type="AlphaFoldDB" id="A0A1L5YAY5"/>
<gene>
    <name evidence="3" type="primary">MYN1_Chr_25</name>
    <name evidence="1" type="ORF">PCKR_059</name>
    <name evidence="2" type="ORF">PFK_059</name>
    <name evidence="3" type="ORF">PMYN1_Chma25</name>
</gene>
<keyword evidence="4" id="KW-1185">Reference proteome</keyword>
<organism evidence="1">
    <name type="scientific">Paulinella micropora</name>
    <dbReference type="NCBI Taxonomy" id="1928728"/>
    <lineage>
        <taxon>Eukaryota</taxon>
        <taxon>Sar</taxon>
        <taxon>Rhizaria</taxon>
        <taxon>Cercozoa</taxon>
        <taxon>Imbricatea</taxon>
        <taxon>Silicofilosea</taxon>
        <taxon>Euglyphida</taxon>
        <taxon>Paulinellidae</taxon>
        <taxon>Paulinella</taxon>
    </lineage>
</organism>
<dbReference type="InterPro" id="IPR053205">
    <property type="entry name" value="GHMP_kinase_L-arabinokinase"/>
</dbReference>
<dbReference type="PANTHER" id="PTHR38134:SF2">
    <property type="entry name" value="GALACTOKINASE"/>
    <property type="match status" value="1"/>
</dbReference>
<proteinExistence type="predicted"/>
<accession>A0A1L5YAY5</accession>
<keyword evidence="1" id="KW-0934">Plastid</keyword>
<sequence>MLVYVCISAHGFGHGSRQGAILSALHKLEPHWRLVISTSLPNTFLKLAMGGVPFEKRLCNWDVGIIQPSAIEADNEATSRALDTLENNLPLQVECESRWLQFQQDSILIVSDIPPAAASLARELNAPLVWIGNFGWDDIYSYIGKSFRDKTQKIRDSYYQGTCLIRLPFSMAMDWSLPEIQVGLTTSEPRLNLQNLGKLIRWHEIPERKYTILIGFGGLKLNDIHYQIFDNWKNYHFLIRGIEKHISMENWPKNVSFLPANIRLLDFMPLCSRMLTKPGYSSFCEAISQGLGLHVVNREGFAEVEVLERGLKAAGYYRFLGPLQFKLGEWELNHTLNIPCSSIPIDGADQAAWALVAIANKVNQNRFILK</sequence>
<evidence type="ECO:0008006" key="5">
    <source>
        <dbReference type="Google" id="ProtNLM"/>
    </source>
</evidence>
<evidence type="ECO:0000313" key="4">
    <source>
        <dbReference type="Proteomes" id="UP000503178"/>
    </source>
</evidence>
<protein>
    <recommendedName>
        <fullName evidence="5">Glycosyl transferase</fullName>
    </recommendedName>
</protein>
<dbReference type="PANTHER" id="PTHR38134">
    <property type="entry name" value="SLR1395 PROTEIN"/>
    <property type="match status" value="1"/>
</dbReference>
<evidence type="ECO:0000313" key="1">
    <source>
        <dbReference type="EMBL" id="APP87864.1"/>
    </source>
</evidence>
<evidence type="ECO:0000313" key="3">
    <source>
        <dbReference type="EMBL" id="BBL85838.1"/>
    </source>
</evidence>
<reference evidence="1" key="1">
    <citation type="journal article" date="2017" name="Protist">
        <title>Diversity of the Photosynthetic Paulinella Species, with the Description of Paulinella micropora sp. nov. and the Chromatophore Genome Sequence for strain KR01.</title>
        <authorList>
            <person name="Lhee D."/>
            <person name="Yang E.C."/>
            <person name="Kim J.I."/>
            <person name="Nakayama T."/>
            <person name="Zuccarello G."/>
            <person name="Andersen R.A."/>
            <person name="Yoon H.S."/>
        </authorList>
    </citation>
    <scope>NUCLEOTIDE SEQUENCE</scope>
    <source>
        <strain evidence="2">FK01</strain>
        <strain evidence="1">KR01</strain>
    </source>
</reference>
<dbReference type="EMBL" id="KX897545">
    <property type="protein sequence ID" value="APP87864.1"/>
    <property type="molecule type" value="Genomic_DNA"/>
</dbReference>
<geneLocation type="plastid" evidence="1"/>
<dbReference type="Proteomes" id="UP000503178">
    <property type="component" value="Chromatophore Pltd"/>
</dbReference>
<evidence type="ECO:0000313" key="2">
    <source>
        <dbReference type="EMBL" id="AQX44631.1"/>
    </source>
</evidence>